<feature type="repeat" description="Solcar" evidence="8">
    <location>
        <begin position="141"/>
        <end position="258"/>
    </location>
</feature>
<comment type="caution">
    <text evidence="12">The sequence shown here is derived from an EMBL/GenBank/DDBJ whole genome shotgun (WGS) entry which is preliminary data.</text>
</comment>
<reference evidence="12" key="2">
    <citation type="journal article" date="2022" name="Microbiol. Resour. Announc.">
        <title>Whole-Genome Sequence of Entomortierella parvispora E1425, a Mucoromycotan Fungus Associated with Burkholderiaceae-Related Endosymbiotic Bacteria.</title>
        <authorList>
            <person name="Herlambang A."/>
            <person name="Guo Y."/>
            <person name="Takashima Y."/>
            <person name="Narisawa K."/>
            <person name="Ohta H."/>
            <person name="Nishizawa T."/>
        </authorList>
    </citation>
    <scope>NUCLEOTIDE SEQUENCE</scope>
    <source>
        <strain evidence="12">E1425</strain>
    </source>
</reference>
<feature type="compositionally biased region" description="Polar residues" evidence="10">
    <location>
        <begin position="1"/>
        <end position="24"/>
    </location>
</feature>
<reference evidence="12" key="1">
    <citation type="submission" date="2021-11" db="EMBL/GenBank/DDBJ databases">
        <authorList>
            <person name="Herlambang A."/>
            <person name="Guo Y."/>
            <person name="Takashima Y."/>
            <person name="Nishizawa T."/>
        </authorList>
    </citation>
    <scope>NUCLEOTIDE SEQUENCE</scope>
    <source>
        <strain evidence="12">E1425</strain>
    </source>
</reference>
<feature type="transmembrane region" description="Helical" evidence="11">
    <location>
        <begin position="291"/>
        <end position="311"/>
    </location>
</feature>
<sequence length="393" mass="41970">MTTSDPGRTRTSTQSGITPQSPNSIAIDHAQPPKAMVANHSQQPPASASAFALNNLVASSAAALCSRLCTHPLDTLKTCIQVSNTPQPIHSTLASLVRTGGLYRGLPIALTLSVPGLSVYLTAYDLTKETLAKKFSFLGTDTVLNHLSSAVVAEVSSGLFWTPMEILKSKQQVETMSPSSNFAMKHSLAGGGASSTSTSSTRGMDDATRARTGTFDLARKIYRQEGLTGFYRGYFITLGVFVPYSMIYFATYEQLKEMAWRRMEMARRSQGGLDNDALTPSSSLSSAGDEVLPFTTIMGCAAVACGVAAGISNTVDVVKTRWQTSILVTSKKNSGSGHVDSLSSARRIARHMFQQGGLASFTQGMGARVLWMIPSVTISMSVFEWIKAHGLVS</sequence>
<protein>
    <recommendedName>
        <fullName evidence="14">Mitochondrial carrier protein</fullName>
    </recommendedName>
</protein>
<evidence type="ECO:0000256" key="9">
    <source>
        <dbReference type="RuleBase" id="RU000488"/>
    </source>
</evidence>
<dbReference type="Gene3D" id="1.50.40.10">
    <property type="entry name" value="Mitochondrial carrier domain"/>
    <property type="match status" value="1"/>
</dbReference>
<dbReference type="InterPro" id="IPR023395">
    <property type="entry name" value="MCP_dom_sf"/>
</dbReference>
<evidence type="ECO:0000256" key="7">
    <source>
        <dbReference type="ARBA" id="ARBA00023136"/>
    </source>
</evidence>
<dbReference type="EMBL" id="BQFW01000002">
    <property type="protein sequence ID" value="GJJ68935.1"/>
    <property type="molecule type" value="Genomic_DNA"/>
</dbReference>
<accession>A0A9P3LST4</accession>
<dbReference type="GO" id="GO:0005381">
    <property type="term" value="F:iron ion transmembrane transporter activity"/>
    <property type="evidence" value="ECO:0007669"/>
    <property type="project" value="UniProtKB-ARBA"/>
</dbReference>
<feature type="transmembrane region" description="Helical" evidence="11">
    <location>
        <begin position="229"/>
        <end position="250"/>
    </location>
</feature>
<evidence type="ECO:0000313" key="12">
    <source>
        <dbReference type="EMBL" id="GJJ68935.1"/>
    </source>
</evidence>
<keyword evidence="7 8" id="KW-0472">Membrane</keyword>
<dbReference type="Proteomes" id="UP000827284">
    <property type="component" value="Unassembled WGS sequence"/>
</dbReference>
<feature type="repeat" description="Solcar" evidence="8">
    <location>
        <begin position="292"/>
        <end position="389"/>
    </location>
</feature>
<evidence type="ECO:0000256" key="11">
    <source>
        <dbReference type="SAM" id="Phobius"/>
    </source>
</evidence>
<keyword evidence="6" id="KW-0496">Mitochondrion</keyword>
<organism evidence="12 13">
    <name type="scientific">Entomortierella parvispora</name>
    <dbReference type="NCBI Taxonomy" id="205924"/>
    <lineage>
        <taxon>Eukaryota</taxon>
        <taxon>Fungi</taxon>
        <taxon>Fungi incertae sedis</taxon>
        <taxon>Mucoromycota</taxon>
        <taxon>Mortierellomycotina</taxon>
        <taxon>Mortierellomycetes</taxon>
        <taxon>Mortierellales</taxon>
        <taxon>Mortierellaceae</taxon>
        <taxon>Entomortierella</taxon>
    </lineage>
</organism>
<dbReference type="SUPFAM" id="SSF103506">
    <property type="entry name" value="Mitochondrial carrier"/>
    <property type="match status" value="1"/>
</dbReference>
<proteinExistence type="inferred from homology"/>
<comment type="similarity">
    <text evidence="2 9">Belongs to the mitochondrial carrier (TC 2.A.29) family.</text>
</comment>
<dbReference type="InterPro" id="IPR018108">
    <property type="entry name" value="MCP_transmembrane"/>
</dbReference>
<dbReference type="AlphaFoldDB" id="A0A9P3LST4"/>
<evidence type="ECO:0000256" key="2">
    <source>
        <dbReference type="ARBA" id="ARBA00006375"/>
    </source>
</evidence>
<dbReference type="PROSITE" id="PS50920">
    <property type="entry name" value="SOLCAR"/>
    <property type="match status" value="3"/>
</dbReference>
<dbReference type="Pfam" id="PF00153">
    <property type="entry name" value="Mito_carr"/>
    <property type="match status" value="3"/>
</dbReference>
<keyword evidence="4 8" id="KW-0812">Transmembrane</keyword>
<keyword evidence="5 11" id="KW-1133">Transmembrane helix</keyword>
<dbReference type="PANTHER" id="PTHR45758">
    <property type="entry name" value="MITOFERRIN-1-RELATED"/>
    <property type="match status" value="1"/>
</dbReference>
<feature type="region of interest" description="Disordered" evidence="10">
    <location>
        <begin position="1"/>
        <end position="27"/>
    </location>
</feature>
<evidence type="ECO:0000256" key="4">
    <source>
        <dbReference type="ARBA" id="ARBA00022692"/>
    </source>
</evidence>
<feature type="repeat" description="Solcar" evidence="8">
    <location>
        <begin position="50"/>
        <end position="130"/>
    </location>
</feature>
<comment type="subcellular location">
    <subcellularLocation>
        <location evidence="1">Mitochondrion membrane</location>
        <topology evidence="1">Multi-pass membrane protein</topology>
    </subcellularLocation>
</comment>
<name>A0A9P3LST4_9FUNG</name>
<gene>
    <name evidence="12" type="ORF">EMPS_01281</name>
</gene>
<dbReference type="OrthoDB" id="250329at2759"/>
<evidence type="ECO:0000256" key="1">
    <source>
        <dbReference type="ARBA" id="ARBA00004225"/>
    </source>
</evidence>
<evidence type="ECO:0000256" key="8">
    <source>
        <dbReference type="PROSITE-ProRule" id="PRU00282"/>
    </source>
</evidence>
<dbReference type="GO" id="GO:0031966">
    <property type="term" value="C:mitochondrial membrane"/>
    <property type="evidence" value="ECO:0007669"/>
    <property type="project" value="UniProtKB-SubCell"/>
</dbReference>
<dbReference type="PANTHER" id="PTHR45758:SF3">
    <property type="entry name" value="MITOCHONDRIAL SUBSTRATE CARRIER FAMILY PROTEIN E"/>
    <property type="match status" value="1"/>
</dbReference>
<evidence type="ECO:0000256" key="10">
    <source>
        <dbReference type="SAM" id="MobiDB-lite"/>
    </source>
</evidence>
<evidence type="ECO:0008006" key="14">
    <source>
        <dbReference type="Google" id="ProtNLM"/>
    </source>
</evidence>
<keyword evidence="3 9" id="KW-0813">Transport</keyword>
<keyword evidence="13" id="KW-1185">Reference proteome</keyword>
<evidence type="ECO:0000256" key="3">
    <source>
        <dbReference type="ARBA" id="ARBA00022448"/>
    </source>
</evidence>
<evidence type="ECO:0000256" key="6">
    <source>
        <dbReference type="ARBA" id="ARBA00023128"/>
    </source>
</evidence>
<evidence type="ECO:0000313" key="13">
    <source>
        <dbReference type="Proteomes" id="UP000827284"/>
    </source>
</evidence>
<evidence type="ECO:0000256" key="5">
    <source>
        <dbReference type="ARBA" id="ARBA00022989"/>
    </source>
</evidence>